<organism evidence="1 2">
    <name type="scientific">Opisthorchis viverrini</name>
    <name type="common">Southeast Asian liver fluke</name>
    <dbReference type="NCBI Taxonomy" id="6198"/>
    <lineage>
        <taxon>Eukaryota</taxon>
        <taxon>Metazoa</taxon>
        <taxon>Spiralia</taxon>
        <taxon>Lophotrochozoa</taxon>
        <taxon>Platyhelminthes</taxon>
        <taxon>Trematoda</taxon>
        <taxon>Digenea</taxon>
        <taxon>Opisthorchiida</taxon>
        <taxon>Opisthorchiata</taxon>
        <taxon>Opisthorchiidae</taxon>
        <taxon>Opisthorchis</taxon>
    </lineage>
</organism>
<gene>
    <name evidence="1" type="ORF">T265_03547</name>
</gene>
<dbReference type="GeneID" id="20317734"/>
<protein>
    <submittedName>
        <fullName evidence="1">Uncharacterized protein</fullName>
    </submittedName>
</protein>
<dbReference type="KEGG" id="ovi:T265_03547"/>
<reference evidence="1 2" key="1">
    <citation type="submission" date="2013-11" db="EMBL/GenBank/DDBJ databases">
        <title>Opisthorchis viverrini - life in the bile duct.</title>
        <authorList>
            <person name="Young N.D."/>
            <person name="Nagarajan N."/>
            <person name="Lin S.J."/>
            <person name="Korhonen P.K."/>
            <person name="Jex A.R."/>
            <person name="Hall R.S."/>
            <person name="Safavi-Hemami H."/>
            <person name="Kaewkong W."/>
            <person name="Bertrand D."/>
            <person name="Gao S."/>
            <person name="Seet Q."/>
            <person name="Wongkham S."/>
            <person name="Teh B.T."/>
            <person name="Wongkham C."/>
            <person name="Intapan P.M."/>
            <person name="Maleewong W."/>
            <person name="Yang X."/>
            <person name="Hu M."/>
            <person name="Wang Z."/>
            <person name="Hofmann A."/>
            <person name="Sternberg P.W."/>
            <person name="Tan P."/>
            <person name="Wang J."/>
            <person name="Gasser R.B."/>
        </authorList>
    </citation>
    <scope>NUCLEOTIDE SEQUENCE [LARGE SCALE GENOMIC DNA]</scope>
</reference>
<dbReference type="RefSeq" id="XP_009166323.1">
    <property type="nucleotide sequence ID" value="XM_009168059.1"/>
</dbReference>
<proteinExistence type="predicted"/>
<dbReference type="Proteomes" id="UP000054324">
    <property type="component" value="Unassembled WGS sequence"/>
</dbReference>
<accession>A0A074ZS44</accession>
<evidence type="ECO:0000313" key="2">
    <source>
        <dbReference type="Proteomes" id="UP000054324"/>
    </source>
</evidence>
<name>A0A074ZS44_OPIVI</name>
<sequence>MRQTLEVLQYPGVQVAADEIHIDMEYAGDNVLVFGKQKIQVFFGWTDRNCPSPQILDSYCLRTVAHLGWFWQICNAELKNEYSAVHRGPQSKNLSSAERCGNVLRVPYRRFPKMDLFSVPSPSSSNSAMNKCLAISFWRGRDGPNLLTGRFLVRTRPLPLDFPCLGLGTLAVSQPSCFLWVVWQPGTEIVLQLNYYLLYMVLT</sequence>
<keyword evidence="2" id="KW-1185">Reference proteome</keyword>
<dbReference type="OrthoDB" id="3945418at2759"/>
<dbReference type="AlphaFoldDB" id="A0A074ZS44"/>
<evidence type="ECO:0000313" key="1">
    <source>
        <dbReference type="EMBL" id="KER29961.1"/>
    </source>
</evidence>
<dbReference type="EMBL" id="KL596669">
    <property type="protein sequence ID" value="KER29961.1"/>
    <property type="molecule type" value="Genomic_DNA"/>
</dbReference>
<dbReference type="CTD" id="20317734"/>